<feature type="transmembrane region" description="Helical" evidence="1">
    <location>
        <begin position="12"/>
        <end position="31"/>
    </location>
</feature>
<reference evidence="3" key="1">
    <citation type="journal article" date="2019" name="Int. J. Syst. Evol. Microbiol.">
        <title>The Global Catalogue of Microorganisms (GCM) 10K type strain sequencing project: providing services to taxonomists for standard genome sequencing and annotation.</title>
        <authorList>
            <consortium name="The Broad Institute Genomics Platform"/>
            <consortium name="The Broad Institute Genome Sequencing Center for Infectious Disease"/>
            <person name="Wu L."/>
            <person name="Ma J."/>
        </authorList>
    </citation>
    <scope>NUCLEOTIDE SEQUENCE [LARGE SCALE GENOMIC DNA]</scope>
    <source>
        <strain evidence="3">DT43</strain>
    </source>
</reference>
<name>A0ABW0UIW3_9STRE</name>
<sequence>MKKLTEKKILSDAKQTLFAIPVLLGFFLWQAIQSNDWILFMVMTVLLVLVDGYKNTRLL</sequence>
<evidence type="ECO:0000313" key="2">
    <source>
        <dbReference type="EMBL" id="MFC5632140.1"/>
    </source>
</evidence>
<comment type="caution">
    <text evidence="2">The sequence shown here is derived from an EMBL/GenBank/DDBJ whole genome shotgun (WGS) entry which is preliminary data.</text>
</comment>
<accession>A0ABW0UIW3</accession>
<keyword evidence="1" id="KW-1133">Transmembrane helix</keyword>
<keyword evidence="3" id="KW-1185">Reference proteome</keyword>
<organism evidence="2 3">
    <name type="scientific">Streptococcus caledonicus</name>
    <dbReference type="NCBI Taxonomy" id="2614158"/>
    <lineage>
        <taxon>Bacteria</taxon>
        <taxon>Bacillati</taxon>
        <taxon>Bacillota</taxon>
        <taxon>Bacilli</taxon>
        <taxon>Lactobacillales</taxon>
        <taxon>Streptococcaceae</taxon>
        <taxon>Streptococcus</taxon>
    </lineage>
</organism>
<dbReference type="Proteomes" id="UP001596110">
    <property type="component" value="Unassembled WGS sequence"/>
</dbReference>
<evidence type="ECO:0000256" key="1">
    <source>
        <dbReference type="SAM" id="Phobius"/>
    </source>
</evidence>
<keyword evidence="1" id="KW-0812">Transmembrane</keyword>
<keyword evidence="1" id="KW-0472">Membrane</keyword>
<protein>
    <recommendedName>
        <fullName evidence="4">1,4-dihydroxy-2-naphthoate octaprenyltransferase</fullName>
    </recommendedName>
</protein>
<dbReference type="EMBL" id="JBHSOJ010000033">
    <property type="protein sequence ID" value="MFC5632140.1"/>
    <property type="molecule type" value="Genomic_DNA"/>
</dbReference>
<evidence type="ECO:0000313" key="3">
    <source>
        <dbReference type="Proteomes" id="UP001596110"/>
    </source>
</evidence>
<dbReference type="RefSeq" id="WP_156805916.1">
    <property type="nucleotide sequence ID" value="NZ_JBHSOJ010000033.1"/>
</dbReference>
<feature type="transmembrane region" description="Helical" evidence="1">
    <location>
        <begin position="37"/>
        <end position="53"/>
    </location>
</feature>
<proteinExistence type="predicted"/>
<gene>
    <name evidence="2" type="ORF">ACFPQ3_11465</name>
</gene>
<evidence type="ECO:0008006" key="4">
    <source>
        <dbReference type="Google" id="ProtNLM"/>
    </source>
</evidence>